<dbReference type="InterPro" id="IPR013096">
    <property type="entry name" value="Cupin_2"/>
</dbReference>
<reference evidence="2 3" key="1">
    <citation type="journal article" date="2017" name="Int. J. Syst. Evol. Microbiol.">
        <title>Arachidicoccus ginsenosidivorans sp. nov., with ginsenoside-converting activity isolated from ginseng cultivating soil.</title>
        <authorList>
            <person name="Siddiqi M.Z."/>
            <person name="Aslam Z."/>
            <person name="Im W.T."/>
        </authorList>
    </citation>
    <scope>NUCLEOTIDE SEQUENCE [LARGE SCALE GENOMIC DNA]</scope>
    <source>
        <strain evidence="2 3">Gsoil 809</strain>
    </source>
</reference>
<accession>A0A5B8VHU3</accession>
<dbReference type="Gene3D" id="2.60.120.10">
    <property type="entry name" value="Jelly Rolls"/>
    <property type="match status" value="1"/>
</dbReference>
<dbReference type="RefSeq" id="WP_146780119.1">
    <property type="nucleotide sequence ID" value="NZ_CP042434.1"/>
</dbReference>
<dbReference type="Pfam" id="PF07883">
    <property type="entry name" value="Cupin_2"/>
    <property type="match status" value="1"/>
</dbReference>
<feature type="domain" description="Cupin type-2" evidence="1">
    <location>
        <begin position="1"/>
        <end position="41"/>
    </location>
</feature>
<evidence type="ECO:0000259" key="1">
    <source>
        <dbReference type="Pfam" id="PF07883"/>
    </source>
</evidence>
<dbReference type="InterPro" id="IPR014710">
    <property type="entry name" value="RmlC-like_jellyroll"/>
</dbReference>
<name>A0A5B8VHU3_9BACT</name>
<evidence type="ECO:0000313" key="2">
    <source>
        <dbReference type="EMBL" id="QEC70859.1"/>
    </source>
</evidence>
<dbReference type="KEGG" id="agi:FSB73_03355"/>
<proteinExistence type="predicted"/>
<dbReference type="SUPFAM" id="SSF51182">
    <property type="entry name" value="RmlC-like cupins"/>
    <property type="match status" value="1"/>
</dbReference>
<gene>
    <name evidence="2" type="ORF">FSB73_03355</name>
</gene>
<organism evidence="2 3">
    <name type="scientific">Arachidicoccus ginsenosidivorans</name>
    <dbReference type="NCBI Taxonomy" id="496057"/>
    <lineage>
        <taxon>Bacteria</taxon>
        <taxon>Pseudomonadati</taxon>
        <taxon>Bacteroidota</taxon>
        <taxon>Chitinophagia</taxon>
        <taxon>Chitinophagales</taxon>
        <taxon>Chitinophagaceae</taxon>
        <taxon>Arachidicoccus</taxon>
    </lineage>
</organism>
<sequence length="63" mass="7172">MHQHPHIHATYVLKGSFEFTIGKEKKTIRNGEACFRPSNIPNDCICLEAGKLGVFTPERKDFL</sequence>
<dbReference type="InterPro" id="IPR011051">
    <property type="entry name" value="RmlC_Cupin_sf"/>
</dbReference>
<dbReference type="Proteomes" id="UP000321291">
    <property type="component" value="Chromosome"/>
</dbReference>
<evidence type="ECO:0000313" key="3">
    <source>
        <dbReference type="Proteomes" id="UP000321291"/>
    </source>
</evidence>
<keyword evidence="3" id="KW-1185">Reference proteome</keyword>
<dbReference type="EMBL" id="CP042434">
    <property type="protein sequence ID" value="QEC70859.1"/>
    <property type="molecule type" value="Genomic_DNA"/>
</dbReference>
<dbReference type="AlphaFoldDB" id="A0A5B8VHU3"/>
<dbReference type="OrthoDB" id="9811153at2"/>
<protein>
    <submittedName>
        <fullName evidence="2">Cupin domain-containing protein</fullName>
    </submittedName>
</protein>